<comment type="caution">
    <text evidence="2">The sequence shown here is derived from an EMBL/GenBank/DDBJ whole genome shotgun (WGS) entry which is preliminary data.</text>
</comment>
<sequence length="137" mass="15847">MNPDQEFYVGQKAFIEKDGKVLVIFYSGGVDFPGGKIQIGESSTIDSLKREVLEESNLEIEVGKPFHTWSFQFDKGSKNEGKKVFMVGYRCKHKSGEVRISTEHKSFEWVSKEEIDQFKKGSKEYNYQALKIYFQEP</sequence>
<feature type="domain" description="Nudix hydrolase" evidence="1">
    <location>
        <begin position="1"/>
        <end position="132"/>
    </location>
</feature>
<dbReference type="InterPro" id="IPR015797">
    <property type="entry name" value="NUDIX_hydrolase-like_dom_sf"/>
</dbReference>
<dbReference type="Pfam" id="PF00293">
    <property type="entry name" value="NUDIX"/>
    <property type="match status" value="1"/>
</dbReference>
<evidence type="ECO:0000313" key="2">
    <source>
        <dbReference type="EMBL" id="OGY29925.1"/>
    </source>
</evidence>
<dbReference type="InterPro" id="IPR000086">
    <property type="entry name" value="NUDIX_hydrolase_dom"/>
</dbReference>
<evidence type="ECO:0000313" key="3">
    <source>
        <dbReference type="Proteomes" id="UP000177821"/>
    </source>
</evidence>
<reference evidence="2 3" key="1">
    <citation type="journal article" date="2016" name="Nat. Commun.">
        <title>Thousands of microbial genomes shed light on interconnected biogeochemical processes in an aquifer system.</title>
        <authorList>
            <person name="Anantharaman K."/>
            <person name="Brown C.T."/>
            <person name="Hug L.A."/>
            <person name="Sharon I."/>
            <person name="Castelle C.J."/>
            <person name="Probst A.J."/>
            <person name="Thomas B.C."/>
            <person name="Singh A."/>
            <person name="Wilkins M.J."/>
            <person name="Karaoz U."/>
            <person name="Brodie E.L."/>
            <person name="Williams K.H."/>
            <person name="Hubbard S.S."/>
            <person name="Banfield J.F."/>
        </authorList>
    </citation>
    <scope>NUCLEOTIDE SEQUENCE [LARGE SCALE GENOMIC DNA]</scope>
</reference>
<organism evidence="2 3">
    <name type="scientific">Candidatus Woykebacteria bacterium RIFCSPHIGHO2_02_FULL_43_16b</name>
    <dbReference type="NCBI Taxonomy" id="1802601"/>
    <lineage>
        <taxon>Bacteria</taxon>
        <taxon>Candidatus Woykeibacteriota</taxon>
    </lineage>
</organism>
<dbReference type="Proteomes" id="UP000177821">
    <property type="component" value="Unassembled WGS sequence"/>
</dbReference>
<dbReference type="EMBL" id="MHCX01000011">
    <property type="protein sequence ID" value="OGY29925.1"/>
    <property type="molecule type" value="Genomic_DNA"/>
</dbReference>
<name>A0A1G1WQA2_9BACT</name>
<dbReference type="PANTHER" id="PTHR43222:SF9">
    <property type="entry name" value="8-OXO-(D)GTP PHOSPHATASE"/>
    <property type="match status" value="1"/>
</dbReference>
<evidence type="ECO:0000259" key="1">
    <source>
        <dbReference type="PROSITE" id="PS51462"/>
    </source>
</evidence>
<dbReference type="Gene3D" id="3.90.79.10">
    <property type="entry name" value="Nucleoside Triphosphate Pyrophosphohydrolase"/>
    <property type="match status" value="1"/>
</dbReference>
<gene>
    <name evidence="2" type="ORF">A3J50_01790</name>
</gene>
<protein>
    <recommendedName>
        <fullName evidence="1">Nudix hydrolase domain-containing protein</fullName>
    </recommendedName>
</protein>
<dbReference type="PROSITE" id="PS51462">
    <property type="entry name" value="NUDIX"/>
    <property type="match status" value="1"/>
</dbReference>
<accession>A0A1G1WQA2</accession>
<dbReference type="SUPFAM" id="SSF55811">
    <property type="entry name" value="Nudix"/>
    <property type="match status" value="1"/>
</dbReference>
<dbReference type="PANTHER" id="PTHR43222">
    <property type="entry name" value="NUDIX HYDROLASE 23"/>
    <property type="match status" value="1"/>
</dbReference>
<dbReference type="AlphaFoldDB" id="A0A1G1WQA2"/>
<proteinExistence type="predicted"/>